<name>A0A921IIL8_9FIRM</name>
<dbReference type="Pfam" id="PF00440">
    <property type="entry name" value="TetR_N"/>
    <property type="match status" value="1"/>
</dbReference>
<evidence type="ECO:0000256" key="2">
    <source>
        <dbReference type="PROSITE-ProRule" id="PRU00335"/>
    </source>
</evidence>
<gene>
    <name evidence="4" type="ORF">K8V20_04155</name>
</gene>
<reference evidence="4" key="2">
    <citation type="submission" date="2021-09" db="EMBL/GenBank/DDBJ databases">
        <authorList>
            <person name="Gilroy R."/>
        </authorList>
    </citation>
    <scope>NUCLEOTIDE SEQUENCE</scope>
    <source>
        <strain evidence="4">ChiBcec21-2208</strain>
    </source>
</reference>
<sequence>MQADVKRQIADKLLELLEKKSLEKITVKELVTLCGISRQTFYYHFEDVLDVVDWWTRQGAQQLMEQSMRTEDPHEALRLFVNYTNDHRQALQHLLASRWREQLERRFVQVFTTYLQDMLHRMHPNLAMSPADEEAFLQFYACGISGLLIQQPLRTNAEKETLVNQLYWLLFQNPWGHILHS</sequence>
<reference evidence="4" key="1">
    <citation type="journal article" date="2021" name="PeerJ">
        <title>Extensive microbial diversity within the chicken gut microbiome revealed by metagenomics and culture.</title>
        <authorList>
            <person name="Gilroy R."/>
            <person name="Ravi A."/>
            <person name="Getino M."/>
            <person name="Pursley I."/>
            <person name="Horton D.L."/>
            <person name="Alikhan N.F."/>
            <person name="Baker D."/>
            <person name="Gharbi K."/>
            <person name="Hall N."/>
            <person name="Watson M."/>
            <person name="Adriaenssens E.M."/>
            <person name="Foster-Nyarko E."/>
            <person name="Jarju S."/>
            <person name="Secka A."/>
            <person name="Antonio M."/>
            <person name="Oren A."/>
            <person name="Chaudhuri R.R."/>
            <person name="La Ragione R."/>
            <person name="Hildebrand F."/>
            <person name="Pallen M.J."/>
        </authorList>
    </citation>
    <scope>NUCLEOTIDE SEQUENCE</scope>
    <source>
        <strain evidence="4">ChiBcec21-2208</strain>
    </source>
</reference>
<comment type="caution">
    <text evidence="4">The sequence shown here is derived from an EMBL/GenBank/DDBJ whole genome shotgun (WGS) entry which is preliminary data.</text>
</comment>
<dbReference type="PANTHER" id="PTHR43479">
    <property type="entry name" value="ACREF/ENVCD OPERON REPRESSOR-RELATED"/>
    <property type="match status" value="1"/>
</dbReference>
<accession>A0A921IIL8</accession>
<dbReference type="InterPro" id="IPR039532">
    <property type="entry name" value="TetR_C_Firmicutes"/>
</dbReference>
<evidence type="ECO:0000256" key="1">
    <source>
        <dbReference type="ARBA" id="ARBA00023125"/>
    </source>
</evidence>
<evidence type="ECO:0000313" key="4">
    <source>
        <dbReference type="EMBL" id="HJG27824.1"/>
    </source>
</evidence>
<dbReference type="InterPro" id="IPR001647">
    <property type="entry name" value="HTH_TetR"/>
</dbReference>
<evidence type="ECO:0000259" key="3">
    <source>
        <dbReference type="PROSITE" id="PS50977"/>
    </source>
</evidence>
<dbReference type="Proteomes" id="UP000782880">
    <property type="component" value="Unassembled WGS sequence"/>
</dbReference>
<feature type="domain" description="HTH tetR-type" evidence="3">
    <location>
        <begin position="3"/>
        <end position="63"/>
    </location>
</feature>
<proteinExistence type="predicted"/>
<dbReference type="EMBL" id="DYVE01000107">
    <property type="protein sequence ID" value="HJG27824.1"/>
    <property type="molecule type" value="Genomic_DNA"/>
</dbReference>
<dbReference type="InterPro" id="IPR009057">
    <property type="entry name" value="Homeodomain-like_sf"/>
</dbReference>
<keyword evidence="1 2" id="KW-0238">DNA-binding</keyword>
<organism evidence="4 5">
    <name type="scientific">Subdoligranulum variabile</name>
    <dbReference type="NCBI Taxonomy" id="214851"/>
    <lineage>
        <taxon>Bacteria</taxon>
        <taxon>Bacillati</taxon>
        <taxon>Bacillota</taxon>
        <taxon>Clostridia</taxon>
        <taxon>Eubacteriales</taxon>
        <taxon>Oscillospiraceae</taxon>
        <taxon>Subdoligranulum</taxon>
    </lineage>
</organism>
<dbReference type="GO" id="GO:0003677">
    <property type="term" value="F:DNA binding"/>
    <property type="evidence" value="ECO:0007669"/>
    <property type="project" value="UniProtKB-UniRule"/>
</dbReference>
<evidence type="ECO:0000313" key="5">
    <source>
        <dbReference type="Proteomes" id="UP000782880"/>
    </source>
</evidence>
<protein>
    <submittedName>
        <fullName evidence="4">TetR/AcrR family transcriptional regulator</fullName>
    </submittedName>
</protein>
<dbReference type="PANTHER" id="PTHR43479:SF7">
    <property type="entry name" value="TETR-FAMILY TRANSCRIPTIONAL REGULATOR"/>
    <property type="match status" value="1"/>
</dbReference>
<dbReference type="InterPro" id="IPR050624">
    <property type="entry name" value="HTH-type_Tx_Regulator"/>
</dbReference>
<dbReference type="PROSITE" id="PS50977">
    <property type="entry name" value="HTH_TETR_2"/>
    <property type="match status" value="1"/>
</dbReference>
<dbReference type="AlphaFoldDB" id="A0A921IIL8"/>
<dbReference type="SUPFAM" id="SSF46689">
    <property type="entry name" value="Homeodomain-like"/>
    <property type="match status" value="1"/>
</dbReference>
<feature type="DNA-binding region" description="H-T-H motif" evidence="2">
    <location>
        <begin position="26"/>
        <end position="45"/>
    </location>
</feature>
<dbReference type="Pfam" id="PF14278">
    <property type="entry name" value="TetR_C_8"/>
    <property type="match status" value="1"/>
</dbReference>
<dbReference type="Gene3D" id="1.10.357.10">
    <property type="entry name" value="Tetracycline Repressor, domain 2"/>
    <property type="match status" value="1"/>
</dbReference>